<evidence type="ECO:0000256" key="2">
    <source>
        <dbReference type="ARBA" id="ARBA00022803"/>
    </source>
</evidence>
<dbReference type="AlphaFoldDB" id="A0A7S1DD32"/>
<dbReference type="Pfam" id="PF13424">
    <property type="entry name" value="TPR_12"/>
    <property type="match status" value="1"/>
</dbReference>
<dbReference type="PANTHER" id="PTHR45641:SF19">
    <property type="entry name" value="NEPHROCYSTIN-3"/>
    <property type="match status" value="1"/>
</dbReference>
<evidence type="ECO:0008006" key="5">
    <source>
        <dbReference type="Google" id="ProtNLM"/>
    </source>
</evidence>
<dbReference type="Gene3D" id="1.25.40.10">
    <property type="entry name" value="Tetratricopeptide repeat domain"/>
    <property type="match status" value="1"/>
</dbReference>
<dbReference type="SUPFAM" id="SSF48452">
    <property type="entry name" value="TPR-like"/>
    <property type="match status" value="1"/>
</dbReference>
<dbReference type="InterPro" id="IPR019734">
    <property type="entry name" value="TPR_rpt"/>
</dbReference>
<dbReference type="InterPro" id="IPR011990">
    <property type="entry name" value="TPR-like_helical_dom_sf"/>
</dbReference>
<gene>
    <name evidence="4" type="ORF">CTEN0397_LOCUS16523</name>
</gene>
<feature type="repeat" description="TPR" evidence="3">
    <location>
        <begin position="32"/>
        <end position="65"/>
    </location>
</feature>
<dbReference type="PROSITE" id="PS50005">
    <property type="entry name" value="TPR"/>
    <property type="match status" value="1"/>
</dbReference>
<evidence type="ECO:0000256" key="3">
    <source>
        <dbReference type="PROSITE-ProRule" id="PRU00339"/>
    </source>
</evidence>
<evidence type="ECO:0000313" key="4">
    <source>
        <dbReference type="EMBL" id="CAD8945319.1"/>
    </source>
</evidence>
<keyword evidence="2 3" id="KW-0802">TPR repeat</keyword>
<dbReference type="Pfam" id="PF13374">
    <property type="entry name" value="TPR_10"/>
    <property type="match status" value="1"/>
</dbReference>
<dbReference type="EMBL" id="HBFW01025743">
    <property type="protein sequence ID" value="CAD8945319.1"/>
    <property type="molecule type" value="Transcribed_RNA"/>
</dbReference>
<evidence type="ECO:0000256" key="1">
    <source>
        <dbReference type="ARBA" id="ARBA00022737"/>
    </source>
</evidence>
<reference evidence="4" key="1">
    <citation type="submission" date="2021-01" db="EMBL/GenBank/DDBJ databases">
        <authorList>
            <person name="Corre E."/>
            <person name="Pelletier E."/>
            <person name="Niang G."/>
            <person name="Scheremetjew M."/>
            <person name="Finn R."/>
            <person name="Kale V."/>
            <person name="Holt S."/>
            <person name="Cochrane G."/>
            <person name="Meng A."/>
            <person name="Brown T."/>
            <person name="Cohen L."/>
        </authorList>
    </citation>
    <scope>NUCLEOTIDE SEQUENCE</scope>
    <source>
        <strain evidence="4">ECT3854</strain>
    </source>
</reference>
<dbReference type="SMART" id="SM00028">
    <property type="entry name" value="TPR"/>
    <property type="match status" value="2"/>
</dbReference>
<keyword evidence="1" id="KW-0677">Repeat</keyword>
<name>A0A7S1DD32_CYCTE</name>
<protein>
    <recommendedName>
        <fullName evidence="5">Kinesin light chain</fullName>
    </recommendedName>
</protein>
<sequence length="150" mass="17481">MKRGDYASAMDCFESALVLRQEWLGRDHEKCSDTLHNMGLVHKNRREYTDAIVLYEQALRIRRMQLGQHELKVADTLYNVAIVHANTSQYAQALETYKLALRTYRATGMTNDHPSVVNTLQWIKWAQKKLRKSSSPSRRNLLHYQEVGEC</sequence>
<organism evidence="4">
    <name type="scientific">Cyclophora tenuis</name>
    <name type="common">Marine diatom</name>
    <dbReference type="NCBI Taxonomy" id="216820"/>
    <lineage>
        <taxon>Eukaryota</taxon>
        <taxon>Sar</taxon>
        <taxon>Stramenopiles</taxon>
        <taxon>Ochrophyta</taxon>
        <taxon>Bacillariophyta</taxon>
        <taxon>Fragilariophyceae</taxon>
        <taxon>Fragilariophycidae</taxon>
        <taxon>Cyclophorales</taxon>
        <taxon>Cyclophoraceae</taxon>
        <taxon>Cyclophora</taxon>
    </lineage>
</organism>
<dbReference type="PANTHER" id="PTHR45641">
    <property type="entry name" value="TETRATRICOPEPTIDE REPEAT PROTEIN (AFU_ORTHOLOGUE AFUA_6G03870)"/>
    <property type="match status" value="1"/>
</dbReference>
<proteinExistence type="predicted"/>
<accession>A0A7S1DD32</accession>